<feature type="transmembrane region" description="Helical" evidence="6">
    <location>
        <begin position="138"/>
        <end position="164"/>
    </location>
</feature>
<dbReference type="GO" id="GO:0015171">
    <property type="term" value="F:amino acid transmembrane transporter activity"/>
    <property type="evidence" value="ECO:0007669"/>
    <property type="project" value="TreeGrafter"/>
</dbReference>
<feature type="transmembrane region" description="Helical" evidence="6">
    <location>
        <begin position="176"/>
        <end position="193"/>
    </location>
</feature>
<reference evidence="8" key="1">
    <citation type="submission" date="2016-09" db="EMBL/GenBank/DDBJ databases">
        <authorList>
            <person name="Varghese N."/>
            <person name="Submissions S."/>
        </authorList>
    </citation>
    <scope>NUCLEOTIDE SEQUENCE [LARGE SCALE GENOMIC DNA]</scope>
    <source>
        <strain evidence="8">JS23</strain>
    </source>
</reference>
<keyword evidence="5 6" id="KW-0472">Membrane</keyword>
<dbReference type="OrthoDB" id="9812084at2"/>
<dbReference type="PANTHER" id="PTHR30086:SF20">
    <property type="entry name" value="ARGININE EXPORTER PROTEIN ARGO-RELATED"/>
    <property type="match status" value="1"/>
</dbReference>
<feature type="transmembrane region" description="Helical" evidence="6">
    <location>
        <begin position="40"/>
        <end position="64"/>
    </location>
</feature>
<dbReference type="Proteomes" id="UP000243719">
    <property type="component" value="Unassembled WGS sequence"/>
</dbReference>
<keyword evidence="4 6" id="KW-1133">Transmembrane helix</keyword>
<evidence type="ECO:0000313" key="8">
    <source>
        <dbReference type="Proteomes" id="UP000243719"/>
    </source>
</evidence>
<keyword evidence="2" id="KW-1003">Cell membrane</keyword>
<evidence type="ECO:0000256" key="2">
    <source>
        <dbReference type="ARBA" id="ARBA00022475"/>
    </source>
</evidence>
<keyword evidence="3 6" id="KW-0812">Transmembrane</keyword>
<dbReference type="STRING" id="1770053.SAMN05216551_10150"/>
<dbReference type="EMBL" id="FNLO01000001">
    <property type="protein sequence ID" value="SDV46071.1"/>
    <property type="molecule type" value="Genomic_DNA"/>
</dbReference>
<dbReference type="InterPro" id="IPR001123">
    <property type="entry name" value="LeuE-type"/>
</dbReference>
<dbReference type="Pfam" id="PF01810">
    <property type="entry name" value="LysE"/>
    <property type="match status" value="1"/>
</dbReference>
<evidence type="ECO:0000256" key="3">
    <source>
        <dbReference type="ARBA" id="ARBA00022692"/>
    </source>
</evidence>
<evidence type="ECO:0000256" key="6">
    <source>
        <dbReference type="SAM" id="Phobius"/>
    </source>
</evidence>
<evidence type="ECO:0000256" key="1">
    <source>
        <dbReference type="ARBA" id="ARBA00004651"/>
    </source>
</evidence>
<protein>
    <submittedName>
        <fullName evidence="7">Threonine/homoserine/homoserine lactone efflux protein</fullName>
    </submittedName>
</protein>
<dbReference type="AlphaFoldDB" id="A0A1H2PJM8"/>
<proteinExistence type="predicted"/>
<dbReference type="PANTHER" id="PTHR30086">
    <property type="entry name" value="ARGININE EXPORTER PROTEIN ARGO"/>
    <property type="match status" value="1"/>
</dbReference>
<evidence type="ECO:0000256" key="4">
    <source>
        <dbReference type="ARBA" id="ARBA00022989"/>
    </source>
</evidence>
<evidence type="ECO:0000256" key="5">
    <source>
        <dbReference type="ARBA" id="ARBA00023136"/>
    </source>
</evidence>
<sequence>MKELLPLLSYCALMSSTPGPNNLMVATAGANFGYRAALPQISGCILGIALQTMLACLGLGLVFLSYPALQWWLRIAGAAYLVFLAWKLTRTRAAGLPAPRPVSLWQAALFQGVNPKSWIRALTIASAFQPLGYAPLHWALAASVVGAIVGFPCLSLWTLFGVAIRNALNSPRRQRIFNGVMALALVALAFSFFR</sequence>
<gene>
    <name evidence="7" type="ORF">SAMN05216551_10150</name>
</gene>
<evidence type="ECO:0000313" key="7">
    <source>
        <dbReference type="EMBL" id="SDV46071.1"/>
    </source>
</evidence>
<organism evidence="7 8">
    <name type="scientific">Chitinasiproducens palmae</name>
    <dbReference type="NCBI Taxonomy" id="1770053"/>
    <lineage>
        <taxon>Bacteria</taxon>
        <taxon>Pseudomonadati</taxon>
        <taxon>Pseudomonadota</taxon>
        <taxon>Betaproteobacteria</taxon>
        <taxon>Burkholderiales</taxon>
        <taxon>Burkholderiaceae</taxon>
        <taxon>Chitinasiproducens</taxon>
    </lineage>
</organism>
<dbReference type="GO" id="GO:0005886">
    <property type="term" value="C:plasma membrane"/>
    <property type="evidence" value="ECO:0007669"/>
    <property type="project" value="UniProtKB-SubCell"/>
</dbReference>
<dbReference type="GO" id="GO:0033228">
    <property type="term" value="P:cysteine export across plasma membrane"/>
    <property type="evidence" value="ECO:0007669"/>
    <property type="project" value="TreeGrafter"/>
</dbReference>
<keyword evidence="8" id="KW-1185">Reference proteome</keyword>
<feature type="transmembrane region" description="Helical" evidence="6">
    <location>
        <begin position="71"/>
        <end position="89"/>
    </location>
</feature>
<name>A0A1H2PJM8_9BURK</name>
<comment type="subcellular location">
    <subcellularLocation>
        <location evidence="1">Cell membrane</location>
        <topology evidence="1">Multi-pass membrane protein</topology>
    </subcellularLocation>
</comment>
<accession>A0A1H2PJM8</accession>